<dbReference type="EMBL" id="DVMM01000121">
    <property type="protein sequence ID" value="HIU29790.1"/>
    <property type="molecule type" value="Genomic_DNA"/>
</dbReference>
<name>A0A9D1IA75_9CLOT</name>
<sequence>MHTIETAIVMPVLLLFLLLSVCVCLKYTEQISRHSDTLRESFFEKRISNTDIARGGAVLYETYRKHAG</sequence>
<evidence type="ECO:0000313" key="1">
    <source>
        <dbReference type="EMBL" id="HIU29790.1"/>
    </source>
</evidence>
<evidence type="ECO:0000313" key="2">
    <source>
        <dbReference type="Proteomes" id="UP000824089"/>
    </source>
</evidence>
<organism evidence="1 2">
    <name type="scientific">Candidatus Egerieisoma faecipullorum</name>
    <dbReference type="NCBI Taxonomy" id="2840963"/>
    <lineage>
        <taxon>Bacteria</taxon>
        <taxon>Bacillati</taxon>
        <taxon>Bacillota</taxon>
        <taxon>Clostridia</taxon>
        <taxon>Eubacteriales</taxon>
        <taxon>Clostridiaceae</taxon>
        <taxon>Clostridiaceae incertae sedis</taxon>
        <taxon>Candidatus Egerieisoma</taxon>
    </lineage>
</organism>
<dbReference type="AlphaFoldDB" id="A0A9D1IA75"/>
<protein>
    <submittedName>
        <fullName evidence="1">Uncharacterized protein</fullName>
    </submittedName>
</protein>
<dbReference type="Proteomes" id="UP000824089">
    <property type="component" value="Unassembled WGS sequence"/>
</dbReference>
<proteinExistence type="predicted"/>
<comment type="caution">
    <text evidence="1">The sequence shown here is derived from an EMBL/GenBank/DDBJ whole genome shotgun (WGS) entry which is preliminary data.</text>
</comment>
<gene>
    <name evidence="1" type="ORF">IAD50_05780</name>
</gene>
<reference evidence="1" key="2">
    <citation type="journal article" date="2021" name="PeerJ">
        <title>Extensive microbial diversity within the chicken gut microbiome revealed by metagenomics and culture.</title>
        <authorList>
            <person name="Gilroy R."/>
            <person name="Ravi A."/>
            <person name="Getino M."/>
            <person name="Pursley I."/>
            <person name="Horton D.L."/>
            <person name="Alikhan N.F."/>
            <person name="Baker D."/>
            <person name="Gharbi K."/>
            <person name="Hall N."/>
            <person name="Watson M."/>
            <person name="Adriaenssens E.M."/>
            <person name="Foster-Nyarko E."/>
            <person name="Jarju S."/>
            <person name="Secka A."/>
            <person name="Antonio M."/>
            <person name="Oren A."/>
            <person name="Chaudhuri R.R."/>
            <person name="La Ragione R."/>
            <person name="Hildebrand F."/>
            <person name="Pallen M.J."/>
        </authorList>
    </citation>
    <scope>NUCLEOTIDE SEQUENCE</scope>
    <source>
        <strain evidence="1">CHK195-4489</strain>
    </source>
</reference>
<accession>A0A9D1IA75</accession>
<reference evidence="1" key="1">
    <citation type="submission" date="2020-10" db="EMBL/GenBank/DDBJ databases">
        <authorList>
            <person name="Gilroy R."/>
        </authorList>
    </citation>
    <scope>NUCLEOTIDE SEQUENCE</scope>
    <source>
        <strain evidence="1">CHK195-4489</strain>
    </source>
</reference>